<evidence type="ECO:0000313" key="1">
    <source>
        <dbReference type="EMBL" id="KKM65792.1"/>
    </source>
</evidence>
<reference evidence="1" key="1">
    <citation type="journal article" date="2015" name="Nature">
        <title>Complex archaea that bridge the gap between prokaryotes and eukaryotes.</title>
        <authorList>
            <person name="Spang A."/>
            <person name="Saw J.H."/>
            <person name="Jorgensen S.L."/>
            <person name="Zaremba-Niedzwiedzka K."/>
            <person name="Martijn J."/>
            <person name="Lind A.E."/>
            <person name="van Eijk R."/>
            <person name="Schleper C."/>
            <person name="Guy L."/>
            <person name="Ettema T.J."/>
        </authorList>
    </citation>
    <scope>NUCLEOTIDE SEQUENCE</scope>
</reference>
<protein>
    <submittedName>
        <fullName evidence="1">Uncharacterized protein</fullName>
    </submittedName>
</protein>
<organism evidence="1">
    <name type="scientific">marine sediment metagenome</name>
    <dbReference type="NCBI Taxonomy" id="412755"/>
    <lineage>
        <taxon>unclassified sequences</taxon>
        <taxon>metagenomes</taxon>
        <taxon>ecological metagenomes</taxon>
    </lineage>
</organism>
<name>A0A0F9M9K0_9ZZZZ</name>
<dbReference type="AlphaFoldDB" id="A0A0F9M9K0"/>
<accession>A0A0F9M9K0</accession>
<comment type="caution">
    <text evidence="1">The sequence shown here is derived from an EMBL/GenBank/DDBJ whole genome shotgun (WGS) entry which is preliminary data.</text>
</comment>
<gene>
    <name evidence="1" type="ORF">LCGC14_1487750</name>
</gene>
<dbReference type="EMBL" id="LAZR01010659">
    <property type="protein sequence ID" value="KKM65792.1"/>
    <property type="molecule type" value="Genomic_DNA"/>
</dbReference>
<proteinExistence type="predicted"/>
<feature type="non-terminal residue" evidence="1">
    <location>
        <position position="1"/>
    </location>
</feature>
<sequence length="65" mass="6849">SEGDILILKSNLSGTNGIVTVANATGSDTFILAGGANFVLDHIDDRLMCIHNGTEWVEISRSSNS</sequence>